<sequence length="181" mass="20223">MLQSIHPVRVPGLGGLRRPRVGNHASSCVIADKAVPARRRRCTVFSSNLRKKTATGGWSVSVIAKYSPIECYLVLHVACTCRSTALVIPTPRTIVFPKDNDKLGIKSLRPTSRTANHQRVQYDRTVQQVIQIYFAHVNRRQALMTRMSGINKDGWGTSNSTLDVVISPITDVYKFWATSFL</sequence>
<dbReference type="EMBL" id="CADCXU010029550">
    <property type="protein sequence ID" value="CAB0015810.1"/>
    <property type="molecule type" value="Genomic_DNA"/>
</dbReference>
<gene>
    <name evidence="1" type="ORF">NTEN_LOCUS20150</name>
</gene>
<dbReference type="AlphaFoldDB" id="A0A6H5HG45"/>
<accession>A0A6H5HG45</accession>
<evidence type="ECO:0000313" key="1">
    <source>
        <dbReference type="EMBL" id="CAB0015810.1"/>
    </source>
</evidence>
<name>A0A6H5HG45_9HEMI</name>
<organism evidence="1 2">
    <name type="scientific">Nesidiocoris tenuis</name>
    <dbReference type="NCBI Taxonomy" id="355587"/>
    <lineage>
        <taxon>Eukaryota</taxon>
        <taxon>Metazoa</taxon>
        <taxon>Ecdysozoa</taxon>
        <taxon>Arthropoda</taxon>
        <taxon>Hexapoda</taxon>
        <taxon>Insecta</taxon>
        <taxon>Pterygota</taxon>
        <taxon>Neoptera</taxon>
        <taxon>Paraneoptera</taxon>
        <taxon>Hemiptera</taxon>
        <taxon>Heteroptera</taxon>
        <taxon>Panheteroptera</taxon>
        <taxon>Cimicomorpha</taxon>
        <taxon>Miridae</taxon>
        <taxon>Dicyphina</taxon>
        <taxon>Nesidiocoris</taxon>
    </lineage>
</organism>
<protein>
    <submittedName>
        <fullName evidence="1">Uncharacterized protein</fullName>
    </submittedName>
</protein>
<reference evidence="1 2" key="1">
    <citation type="submission" date="2020-02" db="EMBL/GenBank/DDBJ databases">
        <authorList>
            <person name="Ferguson B K."/>
        </authorList>
    </citation>
    <scope>NUCLEOTIDE SEQUENCE [LARGE SCALE GENOMIC DNA]</scope>
</reference>
<dbReference type="Proteomes" id="UP000479000">
    <property type="component" value="Unassembled WGS sequence"/>
</dbReference>
<proteinExistence type="predicted"/>
<keyword evidence="2" id="KW-1185">Reference proteome</keyword>
<evidence type="ECO:0000313" key="2">
    <source>
        <dbReference type="Proteomes" id="UP000479000"/>
    </source>
</evidence>